<dbReference type="GO" id="GO:0016787">
    <property type="term" value="F:hydrolase activity"/>
    <property type="evidence" value="ECO:0007669"/>
    <property type="project" value="UniProtKB-KW"/>
</dbReference>
<organism evidence="1 2">
    <name type="scientific">Actinospica durhamensis</name>
    <dbReference type="NCBI Taxonomy" id="1508375"/>
    <lineage>
        <taxon>Bacteria</taxon>
        <taxon>Bacillati</taxon>
        <taxon>Actinomycetota</taxon>
        <taxon>Actinomycetes</taxon>
        <taxon>Catenulisporales</taxon>
        <taxon>Actinospicaceae</taxon>
        <taxon>Actinospica</taxon>
    </lineage>
</organism>
<dbReference type="Gene3D" id="3.40.50.1820">
    <property type="entry name" value="alpha/beta hydrolase"/>
    <property type="match status" value="1"/>
</dbReference>
<dbReference type="AlphaFoldDB" id="A0A941IS44"/>
<dbReference type="EMBL" id="JAGSOG010000018">
    <property type="protein sequence ID" value="MBR7832871.1"/>
    <property type="molecule type" value="Genomic_DNA"/>
</dbReference>
<accession>A0A941IS44</accession>
<name>A0A941IS44_9ACTN</name>
<gene>
    <name evidence="1" type="ORF">KDL01_06335</name>
</gene>
<sequence length="236" mass="25380">MSSVMKSYDLSFLILHGWQNRRPPGHWQYWLAGELANSGYPVEYPQLPEPDHPELEDWTAAIVKAAGRLETRERVVVCHSLGCLAWLHATTLLDAAGLPALSPPGTGGDAGYRVVLVAPPGRTFLRETSEIARFAPEMWPKTPNSSGPSAIETLLVRSDGDPYCPVSEDLALPRVPGLRTRVVPGQGHFDMNAGYGSWPGMLAWCTGRSEIVARRGEADGAAEADGALQAAAAQAL</sequence>
<reference evidence="1" key="1">
    <citation type="submission" date="2021-04" db="EMBL/GenBank/DDBJ databases">
        <title>Genome based classification of Actinospica acidithermotolerans sp. nov., an actinobacterium isolated from an Indonesian hot spring.</title>
        <authorList>
            <person name="Kusuma A.B."/>
            <person name="Putra K.E."/>
            <person name="Nafisah S."/>
            <person name="Loh J."/>
            <person name="Nouioui I."/>
            <person name="Goodfellow M."/>
        </authorList>
    </citation>
    <scope>NUCLEOTIDE SEQUENCE</scope>
    <source>
        <strain evidence="1">CSCA 57</strain>
    </source>
</reference>
<keyword evidence="2" id="KW-1185">Reference proteome</keyword>
<evidence type="ECO:0000313" key="2">
    <source>
        <dbReference type="Proteomes" id="UP000675781"/>
    </source>
</evidence>
<comment type="caution">
    <text evidence="1">The sequence shown here is derived from an EMBL/GenBank/DDBJ whole genome shotgun (WGS) entry which is preliminary data.</text>
</comment>
<protein>
    <submittedName>
        <fullName evidence="1">Alpha/beta hydrolase</fullName>
    </submittedName>
</protein>
<dbReference type="Pfam" id="PF06821">
    <property type="entry name" value="Ser_hydrolase"/>
    <property type="match status" value="1"/>
</dbReference>
<dbReference type="Proteomes" id="UP000675781">
    <property type="component" value="Unassembled WGS sequence"/>
</dbReference>
<proteinExistence type="predicted"/>
<evidence type="ECO:0000313" key="1">
    <source>
        <dbReference type="EMBL" id="MBR7832871.1"/>
    </source>
</evidence>
<dbReference type="SUPFAM" id="SSF53474">
    <property type="entry name" value="alpha/beta-Hydrolases"/>
    <property type="match status" value="1"/>
</dbReference>
<dbReference type="RefSeq" id="WP_212527395.1">
    <property type="nucleotide sequence ID" value="NZ_JAGSOG010000018.1"/>
</dbReference>
<keyword evidence="1" id="KW-0378">Hydrolase</keyword>
<dbReference type="InterPro" id="IPR010662">
    <property type="entry name" value="RBBP9/YdeN"/>
</dbReference>
<dbReference type="InterPro" id="IPR029058">
    <property type="entry name" value="AB_hydrolase_fold"/>
</dbReference>